<sequence length="132" mass="15353">MRLLQWSPEFDVREESPIAPVWIAFPNLRLHFYNSHILFGMASVFGRPLQTDQATALLSRNSVLCVLAELDVTKKYPHEIWLGSEVNGYFQKIEIENLPIFCSHCKMHGHRLMNASVYILIFAKRKVHLKLM</sequence>
<organism evidence="1 2">
    <name type="scientific">Dendrobium nobile</name>
    <name type="common">Orchid</name>
    <dbReference type="NCBI Taxonomy" id="94219"/>
    <lineage>
        <taxon>Eukaryota</taxon>
        <taxon>Viridiplantae</taxon>
        <taxon>Streptophyta</taxon>
        <taxon>Embryophyta</taxon>
        <taxon>Tracheophyta</taxon>
        <taxon>Spermatophyta</taxon>
        <taxon>Magnoliopsida</taxon>
        <taxon>Liliopsida</taxon>
        <taxon>Asparagales</taxon>
        <taxon>Orchidaceae</taxon>
        <taxon>Epidendroideae</taxon>
        <taxon>Malaxideae</taxon>
        <taxon>Dendrobiinae</taxon>
        <taxon>Dendrobium</taxon>
    </lineage>
</organism>
<evidence type="ECO:0008006" key="3">
    <source>
        <dbReference type="Google" id="ProtNLM"/>
    </source>
</evidence>
<dbReference type="PANTHER" id="PTHR31286">
    <property type="entry name" value="GLYCINE-RICH CELL WALL STRUCTURAL PROTEIN 1.8-LIKE"/>
    <property type="match status" value="1"/>
</dbReference>
<protein>
    <recommendedName>
        <fullName evidence="3">DUF4283 domain-containing protein</fullName>
    </recommendedName>
</protein>
<comment type="caution">
    <text evidence="1">The sequence shown here is derived from an EMBL/GenBank/DDBJ whole genome shotgun (WGS) entry which is preliminary data.</text>
</comment>
<evidence type="ECO:0000313" key="1">
    <source>
        <dbReference type="EMBL" id="KAI0498607.1"/>
    </source>
</evidence>
<reference evidence="1" key="1">
    <citation type="journal article" date="2022" name="Front. Genet.">
        <title>Chromosome-Scale Assembly of the Dendrobium nobile Genome Provides Insights Into the Molecular Mechanism of the Biosynthesis of the Medicinal Active Ingredient of Dendrobium.</title>
        <authorList>
            <person name="Xu Q."/>
            <person name="Niu S.-C."/>
            <person name="Li K.-L."/>
            <person name="Zheng P.-J."/>
            <person name="Zhang X.-J."/>
            <person name="Jia Y."/>
            <person name="Liu Y."/>
            <person name="Niu Y.-X."/>
            <person name="Yu L.-H."/>
            <person name="Chen D.-F."/>
            <person name="Zhang G.-Q."/>
        </authorList>
    </citation>
    <scope>NUCLEOTIDE SEQUENCE</scope>
    <source>
        <tissue evidence="1">Leaf</tissue>
    </source>
</reference>
<dbReference type="Proteomes" id="UP000829196">
    <property type="component" value="Unassembled WGS sequence"/>
</dbReference>
<name>A0A8T3AR46_DENNO</name>
<keyword evidence="2" id="KW-1185">Reference proteome</keyword>
<evidence type="ECO:0000313" key="2">
    <source>
        <dbReference type="Proteomes" id="UP000829196"/>
    </source>
</evidence>
<dbReference type="EMBL" id="JAGYWB010000014">
    <property type="protein sequence ID" value="KAI0498607.1"/>
    <property type="molecule type" value="Genomic_DNA"/>
</dbReference>
<dbReference type="PANTHER" id="PTHR31286:SF180">
    <property type="entry name" value="OS10G0362600 PROTEIN"/>
    <property type="match status" value="1"/>
</dbReference>
<gene>
    <name evidence="1" type="ORF">KFK09_019497</name>
</gene>
<dbReference type="OrthoDB" id="786311at2759"/>
<proteinExistence type="predicted"/>
<dbReference type="AlphaFoldDB" id="A0A8T3AR46"/>
<accession>A0A8T3AR46</accession>
<dbReference type="InterPro" id="IPR040256">
    <property type="entry name" value="At4g02000-like"/>
</dbReference>